<keyword evidence="3" id="KW-1185">Reference proteome</keyword>
<reference evidence="2" key="2">
    <citation type="submission" date="2023-04" db="EMBL/GenBank/DDBJ databases">
        <title>Paracnuella aquatica gen. nov., sp. nov., a member of the family Chitinophagaceae isolated from a hot spring.</title>
        <authorList>
            <person name="Wang C."/>
        </authorList>
    </citation>
    <scope>NUCLEOTIDE SEQUENCE</scope>
    <source>
        <strain evidence="2">LB-8</strain>
    </source>
</reference>
<accession>A0A9X3BJC0</accession>
<reference evidence="2" key="1">
    <citation type="submission" date="2022-09" db="EMBL/GenBank/DDBJ databases">
        <authorList>
            <person name="Yuan C."/>
            <person name="Ke Z."/>
        </authorList>
    </citation>
    <scope>NUCLEOTIDE SEQUENCE</scope>
    <source>
        <strain evidence="2">LB-8</strain>
    </source>
</reference>
<keyword evidence="1" id="KW-0812">Transmembrane</keyword>
<dbReference type="AlphaFoldDB" id="A0A9X3BJC0"/>
<organism evidence="2 3">
    <name type="scientific">Paraflavisolibacter caeni</name>
    <dbReference type="NCBI Taxonomy" id="2982496"/>
    <lineage>
        <taxon>Bacteria</taxon>
        <taxon>Pseudomonadati</taxon>
        <taxon>Bacteroidota</taxon>
        <taxon>Chitinophagia</taxon>
        <taxon>Chitinophagales</taxon>
        <taxon>Chitinophagaceae</taxon>
        <taxon>Paraflavisolibacter</taxon>
    </lineage>
</organism>
<name>A0A9X3BJC0_9BACT</name>
<keyword evidence="1" id="KW-0472">Membrane</keyword>
<feature type="transmembrane region" description="Helical" evidence="1">
    <location>
        <begin position="6"/>
        <end position="24"/>
    </location>
</feature>
<keyword evidence="1" id="KW-1133">Transmembrane helix</keyword>
<sequence>MKPRIILASLVIVVFSYFIVNIMFKVNYANRDVGLLDSLQMNDSITIPKSYIVLGRNYKGFIEATILPAQEHRYNDKGIVEYYYLRFHPDWFKTHIAPRITSYLPNKEKLSFDLVAKARDAHEDNFGYCCHFNDYPIVSEGILFARISLLGVADKITVFTDAKMK</sequence>
<gene>
    <name evidence="2" type="ORF">OCK74_17855</name>
</gene>
<dbReference type="RefSeq" id="WP_279298427.1">
    <property type="nucleotide sequence ID" value="NZ_JAOTIF010000016.1"/>
</dbReference>
<evidence type="ECO:0000313" key="3">
    <source>
        <dbReference type="Proteomes" id="UP001155483"/>
    </source>
</evidence>
<evidence type="ECO:0000313" key="2">
    <source>
        <dbReference type="EMBL" id="MCU7550988.1"/>
    </source>
</evidence>
<dbReference type="Proteomes" id="UP001155483">
    <property type="component" value="Unassembled WGS sequence"/>
</dbReference>
<evidence type="ECO:0000256" key="1">
    <source>
        <dbReference type="SAM" id="Phobius"/>
    </source>
</evidence>
<protein>
    <submittedName>
        <fullName evidence="2">Uncharacterized protein</fullName>
    </submittedName>
</protein>
<comment type="caution">
    <text evidence="2">The sequence shown here is derived from an EMBL/GenBank/DDBJ whole genome shotgun (WGS) entry which is preliminary data.</text>
</comment>
<dbReference type="EMBL" id="JAOTIF010000016">
    <property type="protein sequence ID" value="MCU7550988.1"/>
    <property type="molecule type" value="Genomic_DNA"/>
</dbReference>
<proteinExistence type="predicted"/>